<reference evidence="2" key="1">
    <citation type="journal article" date="2019" name="Nat. Commun.">
        <title>The genome of broomcorn millet.</title>
        <authorList>
            <person name="Zou C."/>
            <person name="Miki D."/>
            <person name="Li D."/>
            <person name="Tang Q."/>
            <person name="Xiao L."/>
            <person name="Rajput S."/>
            <person name="Deng P."/>
            <person name="Jia W."/>
            <person name="Huang R."/>
            <person name="Zhang M."/>
            <person name="Sun Y."/>
            <person name="Hu J."/>
            <person name="Fu X."/>
            <person name="Schnable P.S."/>
            <person name="Li F."/>
            <person name="Zhang H."/>
            <person name="Feng B."/>
            <person name="Zhu X."/>
            <person name="Liu R."/>
            <person name="Schnable J.C."/>
            <person name="Zhu J.-K."/>
            <person name="Zhang H."/>
        </authorList>
    </citation>
    <scope>NUCLEOTIDE SEQUENCE [LARGE SCALE GENOMIC DNA]</scope>
</reference>
<dbReference type="PANTHER" id="PTHR34796">
    <property type="entry name" value="EXPRESSED PROTEIN"/>
    <property type="match status" value="1"/>
</dbReference>
<keyword evidence="2" id="KW-1185">Reference proteome</keyword>
<dbReference type="SUPFAM" id="SSF140663">
    <property type="entry name" value="TTHA0068-like"/>
    <property type="match status" value="1"/>
</dbReference>
<accession>A0A3L6Q350</accession>
<proteinExistence type="predicted"/>
<dbReference type="EMBL" id="PQIB02000014">
    <property type="protein sequence ID" value="RLM68900.1"/>
    <property type="molecule type" value="Genomic_DNA"/>
</dbReference>
<dbReference type="InterPro" id="IPR023203">
    <property type="entry name" value="TTHA0068_sf"/>
</dbReference>
<dbReference type="Pfam" id="PF03745">
    <property type="entry name" value="DUF309"/>
    <property type="match status" value="1"/>
</dbReference>
<comment type="caution">
    <text evidence="1">The sequence shown here is derived from an EMBL/GenBank/DDBJ whole genome shotgun (WGS) entry which is preliminary data.</text>
</comment>
<dbReference type="PANTHER" id="PTHR34796:SF1">
    <property type="entry name" value="EXPRESSED PROTEIN"/>
    <property type="match status" value="1"/>
</dbReference>
<dbReference type="Proteomes" id="UP000275267">
    <property type="component" value="Unassembled WGS sequence"/>
</dbReference>
<dbReference type="InterPro" id="IPR005500">
    <property type="entry name" value="DUF309"/>
</dbReference>
<name>A0A3L6Q350_PANMI</name>
<protein>
    <submittedName>
        <fullName evidence="1">Uncharacterized protein</fullName>
    </submittedName>
</protein>
<organism evidence="1 2">
    <name type="scientific">Panicum miliaceum</name>
    <name type="common">Proso millet</name>
    <name type="synonym">Broomcorn millet</name>
    <dbReference type="NCBI Taxonomy" id="4540"/>
    <lineage>
        <taxon>Eukaryota</taxon>
        <taxon>Viridiplantae</taxon>
        <taxon>Streptophyta</taxon>
        <taxon>Embryophyta</taxon>
        <taxon>Tracheophyta</taxon>
        <taxon>Spermatophyta</taxon>
        <taxon>Magnoliopsida</taxon>
        <taxon>Liliopsida</taxon>
        <taxon>Poales</taxon>
        <taxon>Poaceae</taxon>
        <taxon>PACMAD clade</taxon>
        <taxon>Panicoideae</taxon>
        <taxon>Panicodae</taxon>
        <taxon>Paniceae</taxon>
        <taxon>Panicinae</taxon>
        <taxon>Panicum</taxon>
        <taxon>Panicum sect. Panicum</taxon>
    </lineage>
</organism>
<gene>
    <name evidence="1" type="ORF">C2845_PM17G00840</name>
</gene>
<dbReference type="AlphaFoldDB" id="A0A3L6Q350"/>
<sequence>MRSPPCWPRRGGDGAEDPARTLLHGVLQCAVGFHHLFDQNHRGAMMELGEGLCKLRKLNLDDDDPFFRFREEVAAVLQFLYCTQKELAACTGELCLTMDGSPSSYQLLGNFAAGQQLYRFEADDTDNGASSIIFSVSDDRTSQEAHHRVKLPTLHATEQNLTDLQCAHQYI</sequence>
<dbReference type="OrthoDB" id="2020115at2759"/>
<evidence type="ECO:0000313" key="1">
    <source>
        <dbReference type="EMBL" id="RLM68900.1"/>
    </source>
</evidence>
<dbReference type="Gene3D" id="1.10.3450.10">
    <property type="entry name" value="TTHA0068-like"/>
    <property type="match status" value="1"/>
</dbReference>
<evidence type="ECO:0000313" key="2">
    <source>
        <dbReference type="Proteomes" id="UP000275267"/>
    </source>
</evidence>